<evidence type="ECO:0000313" key="2">
    <source>
        <dbReference type="EMBL" id="QSX78679.1"/>
    </source>
</evidence>
<evidence type="ECO:0000256" key="1">
    <source>
        <dbReference type="SAM" id="MobiDB-lite"/>
    </source>
</evidence>
<dbReference type="EMBL" id="CP071518">
    <property type="protein sequence ID" value="QSX78679.1"/>
    <property type="molecule type" value="Genomic_DNA"/>
</dbReference>
<dbReference type="AlphaFoldDB" id="A0A975AS90"/>
<name>A0A975AS90_9GAMM</name>
<gene>
    <name evidence="2" type="ORF">I8J32_001685</name>
</gene>
<proteinExistence type="predicted"/>
<dbReference type="Proteomes" id="UP000639274">
    <property type="component" value="Chromosome"/>
</dbReference>
<keyword evidence="3" id="KW-1185">Reference proteome</keyword>
<feature type="region of interest" description="Disordered" evidence="1">
    <location>
        <begin position="1"/>
        <end position="49"/>
    </location>
</feature>
<organism evidence="2 3">
    <name type="scientific">Agrilutibacter solisilvae</name>
    <dbReference type="NCBI Taxonomy" id="2763317"/>
    <lineage>
        <taxon>Bacteria</taxon>
        <taxon>Pseudomonadati</taxon>
        <taxon>Pseudomonadota</taxon>
        <taxon>Gammaproteobacteria</taxon>
        <taxon>Lysobacterales</taxon>
        <taxon>Lysobacteraceae</taxon>
        <taxon>Agrilutibacter</taxon>
    </lineage>
</organism>
<evidence type="ECO:0000313" key="3">
    <source>
        <dbReference type="Proteomes" id="UP000639274"/>
    </source>
</evidence>
<protein>
    <submittedName>
        <fullName evidence="2">Uncharacterized protein</fullName>
    </submittedName>
</protein>
<dbReference type="KEGG" id="lsf:I8J32_001685"/>
<reference evidence="2 3" key="1">
    <citation type="submission" date="2021-03" db="EMBL/GenBank/DDBJ databases">
        <title>Lysobacter sp. nov. isolated from soil of gangwondo yeongwol, south Korea.</title>
        <authorList>
            <person name="Kim K.R."/>
            <person name="Kim K.H."/>
            <person name="Jeon C.O."/>
        </authorList>
    </citation>
    <scope>NUCLEOTIDE SEQUENCE [LARGE SCALE GENOMIC DNA]</scope>
    <source>
        <strain evidence="2 3">R19</strain>
    </source>
</reference>
<feature type="compositionally biased region" description="Polar residues" evidence="1">
    <location>
        <begin position="1"/>
        <end position="11"/>
    </location>
</feature>
<accession>A0A975AS90</accession>
<dbReference type="RefSeq" id="WP_200614406.1">
    <property type="nucleotide sequence ID" value="NZ_CP071518.1"/>
</dbReference>
<sequence>MDQASNTQQHQAARGRPVAARSELRQSAHGLGSLTHRPATGLVAVRDIP</sequence>